<dbReference type="InterPro" id="IPR050312">
    <property type="entry name" value="IolE/XylAMocC-like"/>
</dbReference>
<dbReference type="EMBL" id="KU926705">
    <property type="protein sequence ID" value="ANC57865.1"/>
    <property type="molecule type" value="Genomic_DNA"/>
</dbReference>
<dbReference type="PANTHER" id="PTHR12110">
    <property type="entry name" value="HYDROXYPYRUVATE ISOMERASE"/>
    <property type="match status" value="1"/>
</dbReference>
<dbReference type="Gene3D" id="3.20.20.150">
    <property type="entry name" value="Divalent-metal-dependent TIM barrel enzymes"/>
    <property type="match status" value="1"/>
</dbReference>
<keyword evidence="1" id="KW-0732">Signal</keyword>
<name>A0A168PGW0_9GAMM</name>
<dbReference type="AlphaFoldDB" id="A0A168PGW0"/>
<evidence type="ECO:0000256" key="1">
    <source>
        <dbReference type="SAM" id="SignalP"/>
    </source>
</evidence>
<feature type="signal peptide" evidence="1">
    <location>
        <begin position="1"/>
        <end position="26"/>
    </location>
</feature>
<evidence type="ECO:0000313" key="3">
    <source>
        <dbReference type="EMBL" id="ANC57865.1"/>
    </source>
</evidence>
<dbReference type="GO" id="GO:0016853">
    <property type="term" value="F:isomerase activity"/>
    <property type="evidence" value="ECO:0007669"/>
    <property type="project" value="UniProtKB-KW"/>
</dbReference>
<feature type="chain" id="PRO_5007899593" evidence="1">
    <location>
        <begin position="27"/>
        <end position="299"/>
    </location>
</feature>
<feature type="domain" description="Xylose isomerase-like TIM barrel" evidence="2">
    <location>
        <begin position="62"/>
        <end position="276"/>
    </location>
</feature>
<organism evidence="3">
    <name type="scientific">Colwellia sp. C1</name>
    <dbReference type="NCBI Taxonomy" id="1737566"/>
    <lineage>
        <taxon>Bacteria</taxon>
        <taxon>Pseudomonadati</taxon>
        <taxon>Pseudomonadota</taxon>
        <taxon>Gammaproteobacteria</taxon>
        <taxon>Alteromonadales</taxon>
        <taxon>Colwelliaceae</taxon>
        <taxon>Colwellia</taxon>
    </lineage>
</organism>
<proteinExistence type="predicted"/>
<accession>A0A168PGW0</accession>
<evidence type="ECO:0000259" key="2">
    <source>
        <dbReference type="Pfam" id="PF01261"/>
    </source>
</evidence>
<protein>
    <submittedName>
        <fullName evidence="3">Sugar phosphate isomerases/epimerases</fullName>
    </submittedName>
</protein>
<keyword evidence="3" id="KW-0413">Isomerase</keyword>
<dbReference type="PANTHER" id="PTHR12110:SF41">
    <property type="entry name" value="INOSOSE DEHYDRATASE"/>
    <property type="match status" value="1"/>
</dbReference>
<dbReference type="InterPro" id="IPR036237">
    <property type="entry name" value="Xyl_isomerase-like_sf"/>
</dbReference>
<dbReference type="Pfam" id="PF01261">
    <property type="entry name" value="AP_endonuc_2"/>
    <property type="match status" value="1"/>
</dbReference>
<reference evidence="3" key="1">
    <citation type="submission" date="2016-03" db="EMBL/GenBank/DDBJ databases">
        <title>Partial sequence of psychrophilic Colwellia sp.</title>
        <authorList>
            <person name="Pankowski J.A."/>
            <person name="Leong J.S."/>
            <person name="Nano F.E."/>
        </authorList>
    </citation>
    <scope>NUCLEOTIDE SEQUENCE</scope>
    <source>
        <strain evidence="3">C1</strain>
    </source>
</reference>
<sequence>MKLLKLMTFAIMVCISCMSCTSQVHKDNSTQQYKNKPIPKISVQLWSVKEELKKDFKGTLTQLADMGFDGVEFAGDFGPYKDDAKGLKGFLDGLGLQVSSAHVTFAAFDAEHFEQSVAFYKALKTDTLIIPWDDRAWDSSKVDSVIADLNRLFTKLNAEGFYFGYHNHEQEFDAYNGATFWDHIAKSTPKDFVLQLDVGWITFAEKNPVEYINRYPGRTLTTHIKAKLPKAVAAKIATNGKRPIIGDDVTDWSAVLKADITVGGTKWLVIEQEEYPNGLTPLQAVELSKKGLNKIITTM</sequence>
<dbReference type="InterPro" id="IPR013022">
    <property type="entry name" value="Xyl_isomerase-like_TIM-brl"/>
</dbReference>
<dbReference type="SUPFAM" id="SSF51658">
    <property type="entry name" value="Xylose isomerase-like"/>
    <property type="match status" value="1"/>
</dbReference>